<feature type="compositionally biased region" description="Acidic residues" evidence="1">
    <location>
        <begin position="123"/>
        <end position="136"/>
    </location>
</feature>
<sequence>MASSSSFRASNFINYGPDTQRNSSSSSSGPTNLVPMKPEDDIDEPQISALRDEASPPPPEPPAASVGKTKFKGKNRNPPGGSGKSEGLQRNESQDSNSISKRKRESESVSGDDEAHESRSNNSEEELDELWAEEDGNVAPEGENKKKGGTNTPTPSQGRARGTGRGGRGRGRGRGRGGAVSASEPPQTIFEITPNVPQAEHGTPGVFETDSASVKTPRKKRGERAKKGERKPKGTKALQQIQDDNTSIASDSHVGTAASSPYLQSVARDSNHGGETPDIEPLTLTQPPESSQPVTESIPASSQVTVTPGENIPTFSLDSVPIPIYRLPTKPFLVQPPPKAPSGFSPFVPLDKNRAPVRRWRPALRAIRGIAGGQWFARTWVGDKESEYSLAGHDEPPTMGILQPNSGVIFGTGRGRGSGRASPAPVLPKLLGVNSGSLSATLSVSSMGNAGVSVGAGTGGGKGSGRGGARTKRTNATSTTVTAAASTAASSRSGSVDFMPPEYPVPPHIEPQQQMQQQSLLPPTQIQQHLVQNSSVRTPSKMRYTVSAQDSDFEMGDVEEIEAQ</sequence>
<feature type="compositionally biased region" description="Polar residues" evidence="1">
    <location>
        <begin position="237"/>
        <end position="250"/>
    </location>
</feature>
<dbReference type="EMBL" id="NBII01000002">
    <property type="protein sequence ID" value="PAV22673.1"/>
    <property type="molecule type" value="Genomic_DNA"/>
</dbReference>
<dbReference type="AlphaFoldDB" id="A0A286USU3"/>
<evidence type="ECO:0000313" key="2">
    <source>
        <dbReference type="EMBL" id="PAV22673.1"/>
    </source>
</evidence>
<dbReference type="InParanoid" id="A0A286USU3"/>
<feature type="compositionally biased region" description="Basic residues" evidence="1">
    <location>
        <begin position="216"/>
        <end position="234"/>
    </location>
</feature>
<organism evidence="2 3">
    <name type="scientific">Pyrrhoderma noxium</name>
    <dbReference type="NCBI Taxonomy" id="2282107"/>
    <lineage>
        <taxon>Eukaryota</taxon>
        <taxon>Fungi</taxon>
        <taxon>Dikarya</taxon>
        <taxon>Basidiomycota</taxon>
        <taxon>Agaricomycotina</taxon>
        <taxon>Agaricomycetes</taxon>
        <taxon>Hymenochaetales</taxon>
        <taxon>Hymenochaetaceae</taxon>
        <taxon>Pyrrhoderma</taxon>
    </lineage>
</organism>
<dbReference type="Proteomes" id="UP000217199">
    <property type="component" value="Unassembled WGS sequence"/>
</dbReference>
<feature type="compositionally biased region" description="Polar residues" evidence="1">
    <location>
        <begin position="283"/>
        <end position="306"/>
    </location>
</feature>
<feature type="compositionally biased region" description="Gly residues" evidence="1">
    <location>
        <begin position="454"/>
        <end position="468"/>
    </location>
</feature>
<feature type="compositionally biased region" description="Low complexity" evidence="1">
    <location>
        <begin position="510"/>
        <end position="525"/>
    </location>
</feature>
<dbReference type="OrthoDB" id="3229208at2759"/>
<gene>
    <name evidence="2" type="ORF">PNOK_0263000</name>
</gene>
<comment type="caution">
    <text evidence="2">The sequence shown here is derived from an EMBL/GenBank/DDBJ whole genome shotgun (WGS) entry which is preliminary data.</text>
</comment>
<proteinExistence type="predicted"/>
<reference evidence="2 3" key="1">
    <citation type="journal article" date="2017" name="Mol. Ecol.">
        <title>Comparative and population genomic landscape of Phellinus noxius: A hypervariable fungus causing root rot in trees.</title>
        <authorList>
            <person name="Chung C.L."/>
            <person name="Lee T.J."/>
            <person name="Akiba M."/>
            <person name="Lee H.H."/>
            <person name="Kuo T.H."/>
            <person name="Liu D."/>
            <person name="Ke H.M."/>
            <person name="Yokoi T."/>
            <person name="Roa M.B."/>
            <person name="Lu M.J."/>
            <person name="Chang Y.Y."/>
            <person name="Ann P.J."/>
            <person name="Tsai J.N."/>
            <person name="Chen C.Y."/>
            <person name="Tzean S.S."/>
            <person name="Ota Y."/>
            <person name="Hattori T."/>
            <person name="Sahashi N."/>
            <person name="Liou R.F."/>
            <person name="Kikuchi T."/>
            <person name="Tsai I.J."/>
        </authorList>
    </citation>
    <scope>NUCLEOTIDE SEQUENCE [LARGE SCALE GENOMIC DNA]</scope>
    <source>
        <strain evidence="2 3">FFPRI411160</strain>
    </source>
</reference>
<dbReference type="STRING" id="2282107.A0A286USU3"/>
<feature type="compositionally biased region" description="Polar residues" evidence="1">
    <location>
        <begin position="526"/>
        <end position="538"/>
    </location>
</feature>
<feature type="compositionally biased region" description="Low complexity" evidence="1">
    <location>
        <begin position="474"/>
        <end position="495"/>
    </location>
</feature>
<evidence type="ECO:0000256" key="1">
    <source>
        <dbReference type="SAM" id="MobiDB-lite"/>
    </source>
</evidence>
<feature type="region of interest" description="Disordered" evidence="1">
    <location>
        <begin position="1"/>
        <end position="306"/>
    </location>
</feature>
<protein>
    <submittedName>
        <fullName evidence="2">Uncharacterized protein</fullName>
    </submittedName>
</protein>
<accession>A0A286USU3</accession>
<keyword evidence="3" id="KW-1185">Reference proteome</keyword>
<feature type="compositionally biased region" description="Polar residues" evidence="1">
    <location>
        <begin position="1"/>
        <end position="22"/>
    </location>
</feature>
<name>A0A286USU3_9AGAM</name>
<feature type="region of interest" description="Disordered" evidence="1">
    <location>
        <begin position="454"/>
        <end position="542"/>
    </location>
</feature>
<evidence type="ECO:0000313" key="3">
    <source>
        <dbReference type="Proteomes" id="UP000217199"/>
    </source>
</evidence>